<accession>X0X330</accession>
<feature type="non-terminal residue" evidence="1">
    <location>
        <position position="86"/>
    </location>
</feature>
<comment type="caution">
    <text evidence="1">The sequence shown here is derived from an EMBL/GenBank/DDBJ whole genome shotgun (WGS) entry which is preliminary data.</text>
</comment>
<organism evidence="1">
    <name type="scientific">marine sediment metagenome</name>
    <dbReference type="NCBI Taxonomy" id="412755"/>
    <lineage>
        <taxon>unclassified sequences</taxon>
        <taxon>metagenomes</taxon>
        <taxon>ecological metagenomes</taxon>
    </lineage>
</organism>
<dbReference type="EMBL" id="BARS01042518">
    <property type="protein sequence ID" value="GAG29832.1"/>
    <property type="molecule type" value="Genomic_DNA"/>
</dbReference>
<reference evidence="1" key="1">
    <citation type="journal article" date="2014" name="Front. Microbiol.">
        <title>High frequency of phylogenetically diverse reductive dehalogenase-homologous genes in deep subseafloor sedimentary metagenomes.</title>
        <authorList>
            <person name="Kawai M."/>
            <person name="Futagami T."/>
            <person name="Toyoda A."/>
            <person name="Takaki Y."/>
            <person name="Nishi S."/>
            <person name="Hori S."/>
            <person name="Arai W."/>
            <person name="Tsubouchi T."/>
            <person name="Morono Y."/>
            <person name="Uchiyama I."/>
            <person name="Ito T."/>
            <person name="Fujiyama A."/>
            <person name="Inagaki F."/>
            <person name="Takami H."/>
        </authorList>
    </citation>
    <scope>NUCLEOTIDE SEQUENCE</scope>
    <source>
        <strain evidence="1">Expedition CK06-06</strain>
    </source>
</reference>
<protein>
    <submittedName>
        <fullName evidence="1">Uncharacterized protein</fullName>
    </submittedName>
</protein>
<name>X0X330_9ZZZZ</name>
<sequence>MNATSIAYRPIRTRFFPESAAPGRYYQRPLIDLHKASMKWPGFWNIVNKELRQRSYGKKTILIYRHVLRTFSTYLRQHSRYASRPG</sequence>
<dbReference type="AlphaFoldDB" id="X0X330"/>
<evidence type="ECO:0000313" key="1">
    <source>
        <dbReference type="EMBL" id="GAG29832.1"/>
    </source>
</evidence>
<proteinExistence type="predicted"/>
<gene>
    <name evidence="1" type="ORF">S01H1_64499</name>
</gene>